<dbReference type="OrthoDB" id="9803207at2"/>
<dbReference type="Proteomes" id="UP000199438">
    <property type="component" value="Unassembled WGS sequence"/>
</dbReference>
<keyword evidence="2" id="KW-1185">Reference proteome</keyword>
<dbReference type="Pfam" id="PF11236">
    <property type="entry name" value="DUF3037"/>
    <property type="match status" value="1"/>
</dbReference>
<sequence>MQENHLYEYAVIRIVPKVEREEFINVGVGIYSKSTRFINMRYHLNKEKLKAICPDCDLEEIEKNLDSFKRICKGEKNAGPIGQMDAASRFRWLTATRSSVIQTSKTHPGFSKDLEKTLDCLIEELVL</sequence>
<reference evidence="2" key="1">
    <citation type="submission" date="2016-10" db="EMBL/GenBank/DDBJ databases">
        <authorList>
            <person name="Varghese N."/>
            <person name="Submissions S."/>
        </authorList>
    </citation>
    <scope>NUCLEOTIDE SEQUENCE [LARGE SCALE GENOMIC DNA]</scope>
    <source>
        <strain evidence="2">DSM 24499</strain>
    </source>
</reference>
<name>A0A1I1GNF2_9FLAO</name>
<evidence type="ECO:0000313" key="2">
    <source>
        <dbReference type="Proteomes" id="UP000199438"/>
    </source>
</evidence>
<dbReference type="AlphaFoldDB" id="A0A1I1GNF2"/>
<accession>A0A1I1GNF2</accession>
<dbReference type="EMBL" id="FOKV01000002">
    <property type="protein sequence ID" value="SFC11418.1"/>
    <property type="molecule type" value="Genomic_DNA"/>
</dbReference>
<dbReference type="RefSeq" id="WP_092541225.1">
    <property type="nucleotide sequence ID" value="NZ_FOKV01000002.1"/>
</dbReference>
<proteinExistence type="predicted"/>
<organism evidence="1 2">
    <name type="scientific">Zunongwangia mangrovi</name>
    <dbReference type="NCBI Taxonomy" id="1334022"/>
    <lineage>
        <taxon>Bacteria</taxon>
        <taxon>Pseudomonadati</taxon>
        <taxon>Bacteroidota</taxon>
        <taxon>Flavobacteriia</taxon>
        <taxon>Flavobacteriales</taxon>
        <taxon>Flavobacteriaceae</taxon>
        <taxon>Zunongwangia</taxon>
    </lineage>
</organism>
<gene>
    <name evidence="1" type="ORF">SAMN04487907_102291</name>
</gene>
<dbReference type="InterPro" id="IPR021398">
    <property type="entry name" value="DUF3037"/>
</dbReference>
<protein>
    <recommendedName>
        <fullName evidence="3">DUF3037 domain-containing protein</fullName>
    </recommendedName>
</protein>
<dbReference type="STRING" id="1334022.SAMN04487907_102291"/>
<evidence type="ECO:0000313" key="1">
    <source>
        <dbReference type="EMBL" id="SFC11418.1"/>
    </source>
</evidence>
<evidence type="ECO:0008006" key="3">
    <source>
        <dbReference type="Google" id="ProtNLM"/>
    </source>
</evidence>